<dbReference type="Proteomes" id="UP000467700">
    <property type="component" value="Unassembled WGS sequence"/>
</dbReference>
<name>A0A8S0VYJ5_CYCAE</name>
<sequence length="135" mass="15249">MICFCSTFVCVELSQTQRSILQASSFDGEQLPLSIVILMKMKMRFHRYPAAPQLESLMSALHAAQGLCREIKLDPKKAILLHLSTVYPHSMQTLSALALLILLHGLFKPNFNIAREPRAHKPSLDLPEHDRLSRS</sequence>
<proteinExistence type="predicted"/>
<comment type="caution">
    <text evidence="1">The sequence shown here is derived from an EMBL/GenBank/DDBJ whole genome shotgun (WGS) entry which is preliminary data.</text>
</comment>
<evidence type="ECO:0000313" key="1">
    <source>
        <dbReference type="EMBL" id="CAA7262461.1"/>
    </source>
</evidence>
<gene>
    <name evidence="1" type="ORF">AAE3_LOCUS4686</name>
</gene>
<reference evidence="1 2" key="1">
    <citation type="submission" date="2020-01" db="EMBL/GenBank/DDBJ databases">
        <authorList>
            <person name="Gupta K D."/>
        </authorList>
    </citation>
    <scope>NUCLEOTIDE SEQUENCE [LARGE SCALE GENOMIC DNA]</scope>
</reference>
<organism evidence="1 2">
    <name type="scientific">Cyclocybe aegerita</name>
    <name type="common">Black poplar mushroom</name>
    <name type="synonym">Agrocybe aegerita</name>
    <dbReference type="NCBI Taxonomy" id="1973307"/>
    <lineage>
        <taxon>Eukaryota</taxon>
        <taxon>Fungi</taxon>
        <taxon>Dikarya</taxon>
        <taxon>Basidiomycota</taxon>
        <taxon>Agaricomycotina</taxon>
        <taxon>Agaricomycetes</taxon>
        <taxon>Agaricomycetidae</taxon>
        <taxon>Agaricales</taxon>
        <taxon>Agaricineae</taxon>
        <taxon>Bolbitiaceae</taxon>
        <taxon>Cyclocybe</taxon>
    </lineage>
</organism>
<dbReference type="EMBL" id="CACVBS010000036">
    <property type="protein sequence ID" value="CAA7262461.1"/>
    <property type="molecule type" value="Genomic_DNA"/>
</dbReference>
<keyword evidence="2" id="KW-1185">Reference proteome</keyword>
<protein>
    <submittedName>
        <fullName evidence="1">Uncharacterized protein</fullName>
    </submittedName>
</protein>
<evidence type="ECO:0000313" key="2">
    <source>
        <dbReference type="Proteomes" id="UP000467700"/>
    </source>
</evidence>
<accession>A0A8S0VYJ5</accession>
<dbReference type="AlphaFoldDB" id="A0A8S0VYJ5"/>